<protein>
    <submittedName>
        <fullName evidence="1">Uncharacterized protein</fullName>
    </submittedName>
</protein>
<name>C0EWK2_9FIRM</name>
<reference evidence="1 2" key="1">
    <citation type="submission" date="2009-01" db="EMBL/GenBank/DDBJ databases">
        <authorList>
            <person name="Fulton L."/>
            <person name="Clifton S."/>
            <person name="Fulton B."/>
            <person name="Xu J."/>
            <person name="Minx P."/>
            <person name="Pepin K.H."/>
            <person name="Johnson M."/>
            <person name="Bhonagiri V."/>
            <person name="Nash W.E."/>
            <person name="Mardis E.R."/>
            <person name="Wilson R.K."/>
        </authorList>
    </citation>
    <scope>NUCLEOTIDE SEQUENCE [LARGE SCALE GENOMIC DNA]</scope>
    <source>
        <strain evidence="1 2">DSM 3353</strain>
    </source>
</reference>
<evidence type="ECO:0000313" key="2">
    <source>
        <dbReference type="Proteomes" id="UP000003174"/>
    </source>
</evidence>
<organism evidence="1 2">
    <name type="scientific">Anaerobutyricum hallii DSM 3353</name>
    <dbReference type="NCBI Taxonomy" id="411469"/>
    <lineage>
        <taxon>Bacteria</taxon>
        <taxon>Bacillati</taxon>
        <taxon>Bacillota</taxon>
        <taxon>Clostridia</taxon>
        <taxon>Lachnospirales</taxon>
        <taxon>Lachnospiraceae</taxon>
        <taxon>Anaerobutyricum</taxon>
    </lineage>
</organism>
<reference evidence="1 2" key="2">
    <citation type="submission" date="2009-02" db="EMBL/GenBank/DDBJ databases">
        <title>Draft genome sequence of Eubacterium hallii (DSM 3353).</title>
        <authorList>
            <person name="Sudarsanam P."/>
            <person name="Ley R."/>
            <person name="Guruge J."/>
            <person name="Turnbaugh P.J."/>
            <person name="Mahowald M."/>
            <person name="Liep D."/>
            <person name="Gordon J."/>
        </authorList>
    </citation>
    <scope>NUCLEOTIDE SEQUENCE [LARGE SCALE GENOMIC DNA]</scope>
    <source>
        <strain evidence="1 2">DSM 3353</strain>
    </source>
</reference>
<sequence length="115" mass="12896">MIKIKNVKKMKSLHPKSYISIILKNISKCNGFLLFNSLSKLQTKPLPSIRHICAFSRDVLNVRSTRSHPTLAPRPQICLIEGNGFCAVAGEGELNRRGDLGTEADVFCLLENDWE</sequence>
<comment type="caution">
    <text evidence="1">The sequence shown here is derived from an EMBL/GenBank/DDBJ whole genome shotgun (WGS) entry which is preliminary data.</text>
</comment>
<proteinExistence type="predicted"/>
<accession>C0EWK2</accession>
<evidence type="ECO:0000313" key="1">
    <source>
        <dbReference type="EMBL" id="EEG36382.1"/>
    </source>
</evidence>
<dbReference type="AlphaFoldDB" id="C0EWK2"/>
<dbReference type="Proteomes" id="UP000003174">
    <property type="component" value="Unassembled WGS sequence"/>
</dbReference>
<dbReference type="EMBL" id="ACEP01000081">
    <property type="protein sequence ID" value="EEG36382.1"/>
    <property type="molecule type" value="Genomic_DNA"/>
</dbReference>
<gene>
    <name evidence="1" type="ORF">EUBHAL_01791</name>
</gene>